<keyword evidence="2" id="KW-0645">Protease</keyword>
<dbReference type="Gene3D" id="3.90.1720.10">
    <property type="entry name" value="endopeptidase domain like (from Nostoc punctiforme)"/>
    <property type="match status" value="1"/>
</dbReference>
<dbReference type="PROSITE" id="PS51257">
    <property type="entry name" value="PROKAR_LIPOPROTEIN"/>
    <property type="match status" value="1"/>
</dbReference>
<keyword evidence="5" id="KW-0788">Thiol protease</keyword>
<dbReference type="InterPro" id="IPR000064">
    <property type="entry name" value="NLP_P60_dom"/>
</dbReference>
<dbReference type="PANTHER" id="PTHR47360">
    <property type="entry name" value="MUREIN DD-ENDOPEPTIDASE MEPS/MUREIN LD-CARBOXYPEPTIDASE"/>
    <property type="match status" value="1"/>
</dbReference>
<gene>
    <name evidence="7" type="primary">nlpC</name>
    <name evidence="7" type="ORF">XDD1_1786</name>
</gene>
<dbReference type="InterPro" id="IPR038765">
    <property type="entry name" value="Papain-like_cys_pep_sf"/>
</dbReference>
<dbReference type="GO" id="GO:0008234">
    <property type="term" value="F:cysteine-type peptidase activity"/>
    <property type="evidence" value="ECO:0007669"/>
    <property type="project" value="UniProtKB-KW"/>
</dbReference>
<evidence type="ECO:0000256" key="4">
    <source>
        <dbReference type="ARBA" id="ARBA00022801"/>
    </source>
</evidence>
<protein>
    <submittedName>
        <fullName evidence="7">Putative lipoprotein nlpC</fullName>
    </submittedName>
</protein>
<evidence type="ECO:0000256" key="2">
    <source>
        <dbReference type="ARBA" id="ARBA00022670"/>
    </source>
</evidence>
<dbReference type="EMBL" id="FO704550">
    <property type="protein sequence ID" value="CDG17485.1"/>
    <property type="molecule type" value="Genomic_DNA"/>
</dbReference>
<keyword evidence="4" id="KW-0378">Hydrolase</keyword>
<dbReference type="Proteomes" id="UP000032721">
    <property type="component" value="Chromosome"/>
</dbReference>
<dbReference type="PROSITE" id="PS51935">
    <property type="entry name" value="NLPC_P60"/>
    <property type="match status" value="1"/>
</dbReference>
<organism evidence="7 8">
    <name type="scientific">Xenorhabdus doucetiae</name>
    <dbReference type="NCBI Taxonomy" id="351671"/>
    <lineage>
        <taxon>Bacteria</taxon>
        <taxon>Pseudomonadati</taxon>
        <taxon>Pseudomonadota</taxon>
        <taxon>Gammaproteobacteria</taxon>
        <taxon>Enterobacterales</taxon>
        <taxon>Morganellaceae</taxon>
        <taxon>Xenorhabdus</taxon>
    </lineage>
</organism>
<dbReference type="STRING" id="351671.XDD1_1786"/>
<dbReference type="InterPro" id="IPR052062">
    <property type="entry name" value="Murein_DD/LD_carboxypeptidase"/>
</dbReference>
<dbReference type="HOGENOM" id="CLU_016043_9_3_6"/>
<dbReference type="SUPFAM" id="SSF54001">
    <property type="entry name" value="Cysteine proteinases"/>
    <property type="match status" value="1"/>
</dbReference>
<feature type="domain" description="NlpC/P60" evidence="6">
    <location>
        <begin position="45"/>
        <end position="167"/>
    </location>
</feature>
<sequence length="167" mass="19153">MAEEKHMAIRIRHLCLLLSFLLIGCTNPVSQPNSPALKTALSDPIMVIAQLKDQLEQWHSTPYHYGGMDRRGIDCSGFVYRTFYDRFNIRLPRTTHEQTAIGTRISKDDLMPGDLVFFKTGSGKSGLHVGIYDTHNQFIHASTSKGVIRSSLDNVYWRRVFWQARRI</sequence>
<reference evidence="7 8" key="1">
    <citation type="submission" date="2013-07" db="EMBL/GenBank/DDBJ databases">
        <authorList>
            <person name="Genoscope - CEA"/>
        </authorList>
    </citation>
    <scope>NUCLEOTIDE SEQUENCE [LARGE SCALE GENOMIC DNA]</scope>
    <source>
        <strain evidence="8">FRM16 / DSM 17909</strain>
    </source>
</reference>
<keyword evidence="7" id="KW-0449">Lipoprotein</keyword>
<evidence type="ECO:0000259" key="6">
    <source>
        <dbReference type="PROSITE" id="PS51935"/>
    </source>
</evidence>
<dbReference type="Pfam" id="PF00877">
    <property type="entry name" value="NLPC_P60"/>
    <property type="match status" value="1"/>
</dbReference>
<dbReference type="PANTHER" id="PTHR47360:SF1">
    <property type="entry name" value="ENDOPEPTIDASE NLPC-RELATED"/>
    <property type="match status" value="1"/>
</dbReference>
<dbReference type="GO" id="GO:0006508">
    <property type="term" value="P:proteolysis"/>
    <property type="evidence" value="ECO:0007669"/>
    <property type="project" value="UniProtKB-KW"/>
</dbReference>
<evidence type="ECO:0000256" key="3">
    <source>
        <dbReference type="ARBA" id="ARBA00022729"/>
    </source>
</evidence>
<evidence type="ECO:0000256" key="5">
    <source>
        <dbReference type="ARBA" id="ARBA00022807"/>
    </source>
</evidence>
<proteinExistence type="inferred from homology"/>
<keyword evidence="3" id="KW-0732">Signal</keyword>
<accession>A0A068QUE6</accession>
<name>A0A068QUE6_9GAMM</name>
<dbReference type="KEGG" id="xdo:XDD1_1786"/>
<evidence type="ECO:0000313" key="8">
    <source>
        <dbReference type="Proteomes" id="UP000032721"/>
    </source>
</evidence>
<dbReference type="AlphaFoldDB" id="A0A068QUE6"/>
<comment type="similarity">
    <text evidence="1">Belongs to the peptidase C40 family.</text>
</comment>
<evidence type="ECO:0000313" key="7">
    <source>
        <dbReference type="EMBL" id="CDG17485.1"/>
    </source>
</evidence>
<evidence type="ECO:0000256" key="1">
    <source>
        <dbReference type="ARBA" id="ARBA00007074"/>
    </source>
</evidence>